<evidence type="ECO:0000313" key="2">
    <source>
        <dbReference type="EMBL" id="CAB4902496.1"/>
    </source>
</evidence>
<name>A0A6J7G5P3_9ZZZZ</name>
<protein>
    <submittedName>
        <fullName evidence="2">Unannotated protein</fullName>
    </submittedName>
</protein>
<reference evidence="2" key="1">
    <citation type="submission" date="2020-05" db="EMBL/GenBank/DDBJ databases">
        <authorList>
            <person name="Chiriac C."/>
            <person name="Salcher M."/>
            <person name="Ghai R."/>
            <person name="Kavagutti S V."/>
        </authorList>
    </citation>
    <scope>NUCLEOTIDE SEQUENCE</scope>
</reference>
<feature type="region of interest" description="Disordered" evidence="1">
    <location>
        <begin position="366"/>
        <end position="412"/>
    </location>
</feature>
<gene>
    <name evidence="2" type="ORF">UFOPK3472_02533</name>
</gene>
<feature type="compositionally biased region" description="Basic and acidic residues" evidence="1">
    <location>
        <begin position="265"/>
        <end position="279"/>
    </location>
</feature>
<sequence length="438" mass="47800">MDEIGAVLGEQHALGDLAHLVAGATDALQTTGHRRRRLDLDHQIDCAHVDSELQTAGGHNAAQTTGLQIVFDQRALILADTAVVGPCQQRIGTVVDVGCGAHLRWWFVLGIDSAADTFGVHLVEPRGESFREPARVGEDDARFVLEDEIDHLLLDVRPDRSLSRGSGGGVRIRVGDAEFGHVLHGHLNRQVESLRCGWGDDLDGGGTGEESAHFLVGAHRRGQADALRGLVQHRVEALEGHREVRATLRACHGVHLVDDHRIDLGQDVPRRRGEHEEQRLGSGDQNVRRSLDHGPAIGSAGVARADSDGNLRRVQTETLGCLGDADQRSSQVALDVHCQSLERRYVEHLGLAGAVRTQLGQLVEGPQERRQRFARAGRRDHQGVRSAGNGRPRTELRRRGSRKCAVEPLASRPRQLLHDVGADTVRGHPTIMPRGTDR</sequence>
<dbReference type="AntiFam" id="ANF00172">
    <property type="entry name" value="Shadow ORF (opposite lhr)"/>
</dbReference>
<accession>A0A6J7G5P3</accession>
<proteinExistence type="predicted"/>
<feature type="compositionally biased region" description="Basic and acidic residues" evidence="1">
    <location>
        <begin position="366"/>
        <end position="383"/>
    </location>
</feature>
<dbReference type="AlphaFoldDB" id="A0A6J7G5P3"/>
<evidence type="ECO:0000256" key="1">
    <source>
        <dbReference type="SAM" id="MobiDB-lite"/>
    </source>
</evidence>
<feature type="region of interest" description="Disordered" evidence="1">
    <location>
        <begin position="265"/>
        <end position="309"/>
    </location>
</feature>
<dbReference type="EMBL" id="CAFBLX010000192">
    <property type="protein sequence ID" value="CAB4902496.1"/>
    <property type="molecule type" value="Genomic_DNA"/>
</dbReference>
<organism evidence="2">
    <name type="scientific">freshwater metagenome</name>
    <dbReference type="NCBI Taxonomy" id="449393"/>
    <lineage>
        <taxon>unclassified sequences</taxon>
        <taxon>metagenomes</taxon>
        <taxon>ecological metagenomes</taxon>
    </lineage>
</organism>